<accession>A0A2R8FDL5</accession>
<proteinExistence type="predicted"/>
<sequence length="153" mass="18053">MRCSVWPEFCLCHDTKDEFPELEYFAEKEIGYVLEDLLFRDVQSLTQKEVKSTIRDYNGNKVYTTKFIFTLFGGDDVYKLQICPTRSYLDKWHMYISEYYIEYSKNGKEIPSSKYEGVYSLEAILQHLDSLCPEERVQKILCYAPALVFKSGK</sequence>
<protein>
    <submittedName>
        <fullName evidence="1">Uncharacterized protein</fullName>
    </submittedName>
</protein>
<reference evidence="1" key="1">
    <citation type="submission" date="2018-03" db="EMBL/GenBank/DDBJ databases">
        <authorList>
            <consortium name="Urmite Genomes"/>
        </authorList>
    </citation>
    <scope>NUCLEOTIDE SEQUENCE [LARGE SCALE GENOMIC DNA]</scope>
    <source>
        <strain evidence="1">IHUMI-27.7</strain>
    </source>
</reference>
<dbReference type="EMBL" id="LT994651">
    <property type="protein sequence ID" value="SPN79078.1"/>
    <property type="molecule type" value="Genomic_DNA"/>
</dbReference>
<keyword evidence="2" id="KW-1185">Reference proteome</keyword>
<name>A0A2R8FDL5_9VIRU</name>
<organism evidence="1">
    <name type="scientific">Brazilian cedratvirus IHUMI</name>
    <dbReference type="NCBI Taxonomy" id="2126980"/>
    <lineage>
        <taxon>Viruses</taxon>
        <taxon>Pithoviruses</taxon>
        <taxon>Orthocedratvirinae</taxon>
        <taxon>Alphacedratvirus</taxon>
        <taxon>Alphacedratvirus brasiliense</taxon>
    </lineage>
</organism>
<evidence type="ECO:0000313" key="1">
    <source>
        <dbReference type="EMBL" id="SPN79078.1"/>
    </source>
</evidence>
<dbReference type="Proteomes" id="UP000273054">
    <property type="component" value="Segment"/>
</dbReference>
<gene>
    <name evidence="1" type="ORF">BRZCDTV_145</name>
</gene>
<evidence type="ECO:0000313" key="2">
    <source>
        <dbReference type="Proteomes" id="UP000273054"/>
    </source>
</evidence>